<evidence type="ECO:0000313" key="7">
    <source>
        <dbReference type="Proteomes" id="UP000694843"/>
    </source>
</evidence>
<dbReference type="GO" id="GO:0044772">
    <property type="term" value="P:mitotic cell cycle phase transition"/>
    <property type="evidence" value="ECO:0007669"/>
    <property type="project" value="InterPro"/>
</dbReference>
<dbReference type="PIRSF" id="PIRSF001771">
    <property type="entry name" value="Cyclin_A_B_D_E"/>
    <property type="match status" value="1"/>
</dbReference>
<feature type="domain" description="Cyclin-like" evidence="5">
    <location>
        <begin position="304"/>
        <end position="385"/>
    </location>
</feature>
<dbReference type="CDD" id="cd20509">
    <property type="entry name" value="CYCLIN_CCNB1-like_rpt2"/>
    <property type="match status" value="1"/>
</dbReference>
<reference evidence="8" key="1">
    <citation type="submission" date="2025-08" db="UniProtKB">
        <authorList>
            <consortium name="RefSeq"/>
        </authorList>
    </citation>
    <scope>IDENTIFICATION</scope>
    <source>
        <tissue evidence="8">Whole organism</tissue>
    </source>
</reference>
<dbReference type="KEGG" id="hazt:108667451"/>
<comment type="similarity">
    <text evidence="4">Belongs to the cyclin family.</text>
</comment>
<dbReference type="RefSeq" id="XP_018009965.1">
    <property type="nucleotide sequence ID" value="XM_018154476.2"/>
</dbReference>
<dbReference type="InterPro" id="IPR006671">
    <property type="entry name" value="Cyclin_N"/>
</dbReference>
<dbReference type="InterPro" id="IPR036915">
    <property type="entry name" value="Cyclin-like_sf"/>
</dbReference>
<dbReference type="GeneID" id="108667451"/>
<evidence type="ECO:0000256" key="1">
    <source>
        <dbReference type="ARBA" id="ARBA00022618"/>
    </source>
</evidence>
<organism evidence="7 8">
    <name type="scientific">Hyalella azteca</name>
    <name type="common">Amphipod</name>
    <dbReference type="NCBI Taxonomy" id="294128"/>
    <lineage>
        <taxon>Eukaryota</taxon>
        <taxon>Metazoa</taxon>
        <taxon>Ecdysozoa</taxon>
        <taxon>Arthropoda</taxon>
        <taxon>Crustacea</taxon>
        <taxon>Multicrustacea</taxon>
        <taxon>Malacostraca</taxon>
        <taxon>Eumalacostraca</taxon>
        <taxon>Peracarida</taxon>
        <taxon>Amphipoda</taxon>
        <taxon>Senticaudata</taxon>
        <taxon>Talitrida</taxon>
        <taxon>Talitroidea</taxon>
        <taxon>Hyalellidae</taxon>
        <taxon>Hyalella</taxon>
    </lineage>
</organism>
<proteinExistence type="inferred from homology"/>
<dbReference type="GO" id="GO:0051301">
    <property type="term" value="P:cell division"/>
    <property type="evidence" value="ECO:0007669"/>
    <property type="project" value="UniProtKB-KW"/>
</dbReference>
<dbReference type="FunFam" id="1.10.472.10:FF:000001">
    <property type="entry name" value="G2/mitotic-specific cyclin"/>
    <property type="match status" value="1"/>
</dbReference>
<evidence type="ECO:0000256" key="2">
    <source>
        <dbReference type="ARBA" id="ARBA00023127"/>
    </source>
</evidence>
<dbReference type="Pfam" id="PF00134">
    <property type="entry name" value="Cyclin_N"/>
    <property type="match status" value="1"/>
</dbReference>
<dbReference type="Proteomes" id="UP000694843">
    <property type="component" value="Unplaced"/>
</dbReference>
<dbReference type="InterPro" id="IPR039361">
    <property type="entry name" value="Cyclin"/>
</dbReference>
<dbReference type="PANTHER" id="PTHR10177">
    <property type="entry name" value="CYCLINS"/>
    <property type="match status" value="1"/>
</dbReference>
<sequence length="432" mass="48814">MASRSISFRNQNVSRNENVAVKKVAKLVSGPTVKRAALGDIANKAAVVQRSATDASKLKQNDTFKKPLQPRNKNIKNENVPSKIVPSAKLEAVDECSMVSVDTSCSVPQDMSVVEHEPVKESSSKDTSNVQPLSDNCVQDLSEAFSAKCLTVTDIDADDKDNPQLVSEYVNEIYAYMRSLEIKNCVRRRYLDGHTVTPRMRTILVDWLVQVHMRFNLMQETLYLTMAILDRYLQLMPDTPKEELQLVGVTSMFIASKYEEMYCSEINDFVFISDKAYTRQQIRKMEIQILKKLDYNVSMPLPLHFLRRNSKAAKVDGTQHTLAKYLIELCLTEYNMCHFKASQLGAAALFLTLKLTCDDQWSDTLTYYSGYSDAELMPVVCKMAQVVLRSYKASHQATVQKYRSSKNLKISECPELTGPVIRSLAVKAATYS</sequence>
<keyword evidence="2 4" id="KW-0195">Cyclin</keyword>
<dbReference type="PROSITE" id="PS00292">
    <property type="entry name" value="CYCLINS"/>
    <property type="match status" value="1"/>
</dbReference>
<keyword evidence="3" id="KW-0131">Cell cycle</keyword>
<dbReference type="AlphaFoldDB" id="A0A8B7N8L0"/>
<evidence type="ECO:0000313" key="8">
    <source>
        <dbReference type="RefSeq" id="XP_018009965.1"/>
    </source>
</evidence>
<dbReference type="Gene3D" id="1.10.472.10">
    <property type="entry name" value="Cyclin-like"/>
    <property type="match status" value="2"/>
</dbReference>
<dbReference type="SMART" id="SM00385">
    <property type="entry name" value="CYCLIN"/>
    <property type="match status" value="2"/>
</dbReference>
<dbReference type="CTD" id="37618"/>
<dbReference type="InterPro" id="IPR046965">
    <property type="entry name" value="Cyclin_A/B-like"/>
</dbReference>
<dbReference type="Pfam" id="PF02984">
    <property type="entry name" value="Cyclin_C"/>
    <property type="match status" value="1"/>
</dbReference>
<dbReference type="InterPro" id="IPR013763">
    <property type="entry name" value="Cyclin-like_dom"/>
</dbReference>
<dbReference type="GO" id="GO:0016538">
    <property type="term" value="F:cyclin-dependent protein serine/threonine kinase regulator activity"/>
    <property type="evidence" value="ECO:0007669"/>
    <property type="project" value="InterPro"/>
</dbReference>
<name>A0A8B7N8L0_HYAAZ</name>
<evidence type="ECO:0000256" key="4">
    <source>
        <dbReference type="RuleBase" id="RU000383"/>
    </source>
</evidence>
<protein>
    <submittedName>
        <fullName evidence="8">G2/mitotic-specific cyclin-B</fullName>
    </submittedName>
</protein>
<gene>
    <name evidence="8" type="primary">LOC108667451</name>
</gene>
<keyword evidence="7" id="KW-1185">Reference proteome</keyword>
<accession>A0A8B7N8L0</accession>
<dbReference type="SUPFAM" id="SSF47954">
    <property type="entry name" value="Cyclin-like"/>
    <property type="match status" value="2"/>
</dbReference>
<evidence type="ECO:0000259" key="6">
    <source>
        <dbReference type="SMART" id="SM01332"/>
    </source>
</evidence>
<evidence type="ECO:0000259" key="5">
    <source>
        <dbReference type="SMART" id="SM00385"/>
    </source>
</evidence>
<evidence type="ECO:0000256" key="3">
    <source>
        <dbReference type="ARBA" id="ARBA00023306"/>
    </source>
</evidence>
<dbReference type="SMART" id="SM01332">
    <property type="entry name" value="Cyclin_C"/>
    <property type="match status" value="1"/>
</dbReference>
<dbReference type="CDD" id="cd20507">
    <property type="entry name" value="CYCLIN_CCNB1-like_rpt1"/>
    <property type="match status" value="1"/>
</dbReference>
<keyword evidence="1" id="KW-0132">Cell division</keyword>
<feature type="domain" description="Cyclin C-terminal" evidence="6">
    <location>
        <begin position="300"/>
        <end position="416"/>
    </location>
</feature>
<dbReference type="OMA" id="NWINELH"/>
<dbReference type="OrthoDB" id="5590282at2759"/>
<dbReference type="InterPro" id="IPR048258">
    <property type="entry name" value="Cyclins_cyclin-box"/>
</dbReference>
<feature type="domain" description="Cyclin-like" evidence="5">
    <location>
        <begin position="206"/>
        <end position="291"/>
    </location>
</feature>
<dbReference type="InterPro" id="IPR004367">
    <property type="entry name" value="Cyclin_C-dom"/>
</dbReference>